<keyword evidence="9" id="KW-0067">ATP-binding</keyword>
<feature type="domain" description="Histidine kinase" evidence="14">
    <location>
        <begin position="228"/>
        <end position="442"/>
    </location>
</feature>
<keyword evidence="6" id="KW-0808">Transferase</keyword>
<dbReference type="InterPro" id="IPR036097">
    <property type="entry name" value="HisK_dim/P_sf"/>
</dbReference>
<dbReference type="EMBL" id="CP030117">
    <property type="protein sequence ID" value="AWX57122.1"/>
    <property type="molecule type" value="Genomic_DNA"/>
</dbReference>
<keyword evidence="13" id="KW-1133">Transmembrane helix</keyword>
<evidence type="ECO:0000256" key="2">
    <source>
        <dbReference type="ARBA" id="ARBA00004651"/>
    </source>
</evidence>
<evidence type="ECO:0000256" key="1">
    <source>
        <dbReference type="ARBA" id="ARBA00000085"/>
    </source>
</evidence>
<dbReference type="SMART" id="SM00387">
    <property type="entry name" value="HATPase_c"/>
    <property type="match status" value="1"/>
</dbReference>
<dbReference type="Pfam" id="PF00672">
    <property type="entry name" value="HAMP"/>
    <property type="match status" value="1"/>
</dbReference>
<dbReference type="Pfam" id="PF00512">
    <property type="entry name" value="HisKA"/>
    <property type="match status" value="1"/>
</dbReference>
<dbReference type="GO" id="GO:0004721">
    <property type="term" value="F:phosphoprotein phosphatase activity"/>
    <property type="evidence" value="ECO:0007669"/>
    <property type="project" value="TreeGrafter"/>
</dbReference>
<proteinExistence type="predicted"/>
<dbReference type="GO" id="GO:0016036">
    <property type="term" value="P:cellular response to phosphate starvation"/>
    <property type="evidence" value="ECO:0007669"/>
    <property type="project" value="TreeGrafter"/>
</dbReference>
<dbReference type="PRINTS" id="PR00344">
    <property type="entry name" value="BCTRLSENSOR"/>
</dbReference>
<reference evidence="16 17" key="1">
    <citation type="journal article" date="2015" name="Genome Announc.">
        <title>Draft Genome Sequence of Brevibacillus brevis DZQ7, a Plant Growth-Promoting Rhizobacterium with Broad-Spectrum Antimicrobial Activity.</title>
        <authorList>
            <person name="Hou Q."/>
            <person name="Wang C."/>
            <person name="Hou X."/>
            <person name="Xia Z."/>
            <person name="Ye J."/>
            <person name="Liu K."/>
            <person name="Liu H."/>
            <person name="Wang J."/>
            <person name="Guo H."/>
            <person name="Yu X."/>
            <person name="Yang Y."/>
            <person name="Du B."/>
            <person name="Ding Y."/>
        </authorList>
    </citation>
    <scope>NUCLEOTIDE SEQUENCE [LARGE SCALE GENOMIC DNA]</scope>
    <source>
        <strain evidence="16 17">DZQ7</strain>
    </source>
</reference>
<gene>
    <name evidence="16" type="ORF">AB432_019615</name>
</gene>
<dbReference type="GO" id="GO:0005886">
    <property type="term" value="C:plasma membrane"/>
    <property type="evidence" value="ECO:0007669"/>
    <property type="project" value="UniProtKB-SubCell"/>
</dbReference>
<comment type="subcellular location">
    <subcellularLocation>
        <location evidence="2">Cell membrane</location>
        <topology evidence="2">Multi-pass membrane protein</topology>
    </subcellularLocation>
</comment>
<evidence type="ECO:0000256" key="3">
    <source>
        <dbReference type="ARBA" id="ARBA00012438"/>
    </source>
</evidence>
<keyword evidence="8" id="KW-0418">Kinase</keyword>
<evidence type="ECO:0000256" key="6">
    <source>
        <dbReference type="ARBA" id="ARBA00022679"/>
    </source>
</evidence>
<dbReference type="Gene3D" id="3.30.565.10">
    <property type="entry name" value="Histidine kinase-like ATPase, C-terminal domain"/>
    <property type="match status" value="1"/>
</dbReference>
<dbReference type="InterPro" id="IPR050351">
    <property type="entry name" value="BphY/WalK/GraS-like"/>
</dbReference>
<dbReference type="SUPFAM" id="SSF158472">
    <property type="entry name" value="HAMP domain-like"/>
    <property type="match status" value="1"/>
</dbReference>
<evidence type="ECO:0000313" key="16">
    <source>
        <dbReference type="EMBL" id="AWX57122.1"/>
    </source>
</evidence>
<dbReference type="AlphaFoldDB" id="A0A2Z4MKU1"/>
<dbReference type="PANTHER" id="PTHR45453">
    <property type="entry name" value="PHOSPHATE REGULON SENSOR PROTEIN PHOR"/>
    <property type="match status" value="1"/>
</dbReference>
<accession>A0A2Z4MKU1</accession>
<evidence type="ECO:0000256" key="4">
    <source>
        <dbReference type="ARBA" id="ARBA00022475"/>
    </source>
</evidence>
<dbReference type="CDD" id="cd00082">
    <property type="entry name" value="HisKA"/>
    <property type="match status" value="1"/>
</dbReference>
<dbReference type="Pfam" id="PF02518">
    <property type="entry name" value="HATPase_c"/>
    <property type="match status" value="1"/>
</dbReference>
<dbReference type="Proteomes" id="UP000036061">
    <property type="component" value="Chromosome"/>
</dbReference>
<keyword evidence="4" id="KW-1003">Cell membrane</keyword>
<feature type="domain" description="HAMP" evidence="15">
    <location>
        <begin position="168"/>
        <end position="220"/>
    </location>
</feature>
<dbReference type="PANTHER" id="PTHR45453:SF1">
    <property type="entry name" value="PHOSPHATE REGULON SENSOR PROTEIN PHOR"/>
    <property type="match status" value="1"/>
</dbReference>
<dbReference type="InterPro" id="IPR003660">
    <property type="entry name" value="HAMP_dom"/>
</dbReference>
<dbReference type="Gene3D" id="6.10.340.10">
    <property type="match status" value="1"/>
</dbReference>
<keyword evidence="12" id="KW-0175">Coiled coil</keyword>
<dbReference type="PROSITE" id="PS50885">
    <property type="entry name" value="HAMP"/>
    <property type="match status" value="1"/>
</dbReference>
<evidence type="ECO:0000259" key="14">
    <source>
        <dbReference type="PROSITE" id="PS50109"/>
    </source>
</evidence>
<evidence type="ECO:0000259" key="15">
    <source>
        <dbReference type="PROSITE" id="PS50885"/>
    </source>
</evidence>
<evidence type="ECO:0000256" key="11">
    <source>
        <dbReference type="ARBA" id="ARBA00023136"/>
    </source>
</evidence>
<dbReference type="EC" id="2.7.13.3" evidence="3"/>
<dbReference type="InterPro" id="IPR036890">
    <property type="entry name" value="HATPase_C_sf"/>
</dbReference>
<name>A0A2Z4MKU1_BREBE</name>
<dbReference type="InterPro" id="IPR005467">
    <property type="entry name" value="His_kinase_dom"/>
</dbReference>
<sequence>MKFHWKIFLTMTSTVVGISIIFITLTHLIVKNAIDAGINETRGKEVGLLTNKLSNYYLDNKYSWDKLQQFNLLQDIHQENPSIIVMDSNQNVICYLGDSPETLITHLGIHKEIMINEQIVGQFFYYDPEVANLNKIMIGIPISVVIILLVSGALLILISLIITYQLSRWLASPLRALLPVIEQLGKGEFGVQTNVNTHDEYGKIANAINVMSTKLEQAEKARQNLTADVAHELRTPLTIIGGKLDSLQQQGKMIPPETLLPLQDELIRLNQLVEDLRTLSLAEAGELPLKKEPTNMADLAKKLLAAMEQIAEEKGISIQLDVLTNQTTISADANRIKQVLVNLLTNAIRFTPSPGAIYLRLFNENDQYLTVIVQDTGIGISPEHLPHLFDRFYRVDEARSRVSGGTGLGLAIAKQYVLSHNGILEVQSNLNQGSRFIIRLPY</sequence>
<feature type="transmembrane region" description="Helical" evidence="13">
    <location>
        <begin position="136"/>
        <end position="162"/>
    </location>
</feature>
<evidence type="ECO:0000256" key="7">
    <source>
        <dbReference type="ARBA" id="ARBA00022741"/>
    </source>
</evidence>
<comment type="catalytic activity">
    <reaction evidence="1">
        <text>ATP + protein L-histidine = ADP + protein N-phospho-L-histidine.</text>
        <dbReference type="EC" id="2.7.13.3"/>
    </reaction>
</comment>
<keyword evidence="7" id="KW-0547">Nucleotide-binding</keyword>
<feature type="coiled-coil region" evidence="12">
    <location>
        <begin position="208"/>
        <end position="235"/>
    </location>
</feature>
<evidence type="ECO:0000256" key="10">
    <source>
        <dbReference type="ARBA" id="ARBA00023012"/>
    </source>
</evidence>
<dbReference type="SUPFAM" id="SSF47384">
    <property type="entry name" value="Homodimeric domain of signal transducing histidine kinase"/>
    <property type="match status" value="1"/>
</dbReference>
<dbReference type="SMART" id="SM00304">
    <property type="entry name" value="HAMP"/>
    <property type="match status" value="1"/>
</dbReference>
<dbReference type="InterPro" id="IPR004358">
    <property type="entry name" value="Sig_transdc_His_kin-like_C"/>
</dbReference>
<dbReference type="SMART" id="SM00388">
    <property type="entry name" value="HisKA"/>
    <property type="match status" value="1"/>
</dbReference>
<dbReference type="RefSeq" id="WP_048033712.1">
    <property type="nucleotide sequence ID" value="NZ_CP030117.1"/>
</dbReference>
<evidence type="ECO:0000256" key="9">
    <source>
        <dbReference type="ARBA" id="ARBA00022840"/>
    </source>
</evidence>
<dbReference type="InterPro" id="IPR003594">
    <property type="entry name" value="HATPase_dom"/>
</dbReference>
<evidence type="ECO:0000256" key="5">
    <source>
        <dbReference type="ARBA" id="ARBA00022553"/>
    </source>
</evidence>
<organism evidence="16 17">
    <name type="scientific">Brevibacillus brevis</name>
    <name type="common">Bacillus brevis</name>
    <dbReference type="NCBI Taxonomy" id="1393"/>
    <lineage>
        <taxon>Bacteria</taxon>
        <taxon>Bacillati</taxon>
        <taxon>Bacillota</taxon>
        <taxon>Bacilli</taxon>
        <taxon>Bacillales</taxon>
        <taxon>Paenibacillaceae</taxon>
        <taxon>Brevibacillus</taxon>
    </lineage>
</organism>
<dbReference type="Gene3D" id="1.10.287.130">
    <property type="match status" value="1"/>
</dbReference>
<dbReference type="InterPro" id="IPR003661">
    <property type="entry name" value="HisK_dim/P_dom"/>
</dbReference>
<evidence type="ECO:0000256" key="13">
    <source>
        <dbReference type="SAM" id="Phobius"/>
    </source>
</evidence>
<keyword evidence="5" id="KW-0597">Phosphoprotein</keyword>
<keyword evidence="10" id="KW-0902">Two-component regulatory system</keyword>
<feature type="transmembrane region" description="Helical" evidence="13">
    <location>
        <begin position="7"/>
        <end position="30"/>
    </location>
</feature>
<dbReference type="SUPFAM" id="SSF55874">
    <property type="entry name" value="ATPase domain of HSP90 chaperone/DNA topoisomerase II/histidine kinase"/>
    <property type="match status" value="1"/>
</dbReference>
<keyword evidence="13" id="KW-0812">Transmembrane</keyword>
<protein>
    <recommendedName>
        <fullName evidence="3">histidine kinase</fullName>
        <ecNumber evidence="3">2.7.13.3</ecNumber>
    </recommendedName>
</protein>
<keyword evidence="11 13" id="KW-0472">Membrane</keyword>
<evidence type="ECO:0000256" key="8">
    <source>
        <dbReference type="ARBA" id="ARBA00022777"/>
    </source>
</evidence>
<dbReference type="PROSITE" id="PS50109">
    <property type="entry name" value="HIS_KIN"/>
    <property type="match status" value="1"/>
</dbReference>
<dbReference type="CDD" id="cd06225">
    <property type="entry name" value="HAMP"/>
    <property type="match status" value="1"/>
</dbReference>
<dbReference type="GO" id="GO:0000155">
    <property type="term" value="F:phosphorelay sensor kinase activity"/>
    <property type="evidence" value="ECO:0007669"/>
    <property type="project" value="InterPro"/>
</dbReference>
<evidence type="ECO:0000313" key="17">
    <source>
        <dbReference type="Proteomes" id="UP000036061"/>
    </source>
</evidence>
<dbReference type="GO" id="GO:0005524">
    <property type="term" value="F:ATP binding"/>
    <property type="evidence" value="ECO:0007669"/>
    <property type="project" value="UniProtKB-KW"/>
</dbReference>
<evidence type="ECO:0000256" key="12">
    <source>
        <dbReference type="SAM" id="Coils"/>
    </source>
</evidence>
<dbReference type="FunFam" id="3.30.565.10:FF:000006">
    <property type="entry name" value="Sensor histidine kinase WalK"/>
    <property type="match status" value="1"/>
</dbReference>